<gene>
    <name evidence="5" type="ORF">BCR33DRAFT_714131</name>
</gene>
<dbReference type="Proteomes" id="UP000193642">
    <property type="component" value="Unassembled WGS sequence"/>
</dbReference>
<evidence type="ECO:0000259" key="4">
    <source>
        <dbReference type="Pfam" id="PF02826"/>
    </source>
</evidence>
<keyword evidence="3" id="KW-0520">NAD</keyword>
<dbReference type="Gene3D" id="3.40.50.720">
    <property type="entry name" value="NAD(P)-binding Rossmann-like Domain"/>
    <property type="match status" value="3"/>
</dbReference>
<organism evidence="5 6">
    <name type="scientific">Rhizoclosmatium globosum</name>
    <dbReference type="NCBI Taxonomy" id="329046"/>
    <lineage>
        <taxon>Eukaryota</taxon>
        <taxon>Fungi</taxon>
        <taxon>Fungi incertae sedis</taxon>
        <taxon>Chytridiomycota</taxon>
        <taxon>Chytridiomycota incertae sedis</taxon>
        <taxon>Chytridiomycetes</taxon>
        <taxon>Chytridiales</taxon>
        <taxon>Chytriomycetaceae</taxon>
        <taxon>Rhizoclosmatium</taxon>
    </lineage>
</organism>
<dbReference type="OrthoDB" id="298012at2759"/>
<sequence>MRHERRFLDHFGASFEASLRSPLVHSTTVPPIQQQPIQQPQQPQQPPIPFSLKLLDVKLDEQTVELARGFDAVSIFVNDEANLSRVPEYSPHAIAEFACALALAANRRIVPAATRVKTGNFNLAGLVGFDFHGKTVGVIGTGKIGQCFIKIMLGFGCKVCVMIPFQTRNRVISLHCPLTPETAYLINSTSLSQMQDGTLLINTSRGGLINTIDLIRAIKSKKIAAAALDVYENEAALFFEDHSEHDFMEDKYFSRLLSFNNVVVTGHMGFLTQEALSRICETMYFNVYGFSMLDPNDVSKEAKAIREEIARNRVV</sequence>
<evidence type="ECO:0000313" key="6">
    <source>
        <dbReference type="Proteomes" id="UP000193642"/>
    </source>
</evidence>
<dbReference type="PROSITE" id="PS00671">
    <property type="entry name" value="D_2_HYDROXYACID_DH_3"/>
    <property type="match status" value="1"/>
</dbReference>
<protein>
    <recommendedName>
        <fullName evidence="4">D-isomer specific 2-hydroxyacid dehydrogenase NAD-binding domain-containing protein</fullName>
    </recommendedName>
</protein>
<dbReference type="EMBL" id="MCGO01000010">
    <property type="protein sequence ID" value="ORY49068.1"/>
    <property type="molecule type" value="Genomic_DNA"/>
</dbReference>
<comment type="similarity">
    <text evidence="1">Belongs to the D-isomer specific 2-hydroxyacid dehydrogenase family.</text>
</comment>
<keyword evidence="6" id="KW-1185">Reference proteome</keyword>
<dbReference type="AlphaFoldDB" id="A0A1Y2CPV3"/>
<dbReference type="PANTHER" id="PTHR43026:SF1">
    <property type="entry name" value="2-HYDROXYACID DEHYDROGENASE HOMOLOG 1-RELATED"/>
    <property type="match status" value="1"/>
</dbReference>
<evidence type="ECO:0000256" key="2">
    <source>
        <dbReference type="ARBA" id="ARBA00023002"/>
    </source>
</evidence>
<evidence type="ECO:0000256" key="1">
    <source>
        <dbReference type="ARBA" id="ARBA00005854"/>
    </source>
</evidence>
<evidence type="ECO:0000256" key="3">
    <source>
        <dbReference type="ARBA" id="ARBA00023027"/>
    </source>
</evidence>
<dbReference type="InterPro" id="IPR036291">
    <property type="entry name" value="NAD(P)-bd_dom_sf"/>
</dbReference>
<name>A0A1Y2CPV3_9FUNG</name>
<keyword evidence="2" id="KW-0560">Oxidoreductase</keyword>
<dbReference type="GO" id="GO:0051287">
    <property type="term" value="F:NAD binding"/>
    <property type="evidence" value="ECO:0007669"/>
    <property type="project" value="InterPro"/>
</dbReference>
<dbReference type="PANTHER" id="PTHR43026">
    <property type="entry name" value="2-HYDROXYACID DEHYDROGENASE HOMOLOG 1-RELATED"/>
    <property type="match status" value="1"/>
</dbReference>
<comment type="caution">
    <text evidence="5">The sequence shown here is derived from an EMBL/GenBank/DDBJ whole genome shotgun (WGS) entry which is preliminary data.</text>
</comment>
<dbReference type="Pfam" id="PF02826">
    <property type="entry name" value="2-Hacid_dh_C"/>
    <property type="match status" value="1"/>
</dbReference>
<dbReference type="STRING" id="329046.A0A1Y2CPV3"/>
<proteinExistence type="inferred from homology"/>
<dbReference type="InterPro" id="IPR058205">
    <property type="entry name" value="D-LDH-like"/>
</dbReference>
<evidence type="ECO:0000313" key="5">
    <source>
        <dbReference type="EMBL" id="ORY49068.1"/>
    </source>
</evidence>
<dbReference type="GO" id="GO:0016491">
    <property type="term" value="F:oxidoreductase activity"/>
    <property type="evidence" value="ECO:0007669"/>
    <property type="project" value="UniProtKB-KW"/>
</dbReference>
<feature type="domain" description="D-isomer specific 2-hydroxyacid dehydrogenase NAD-binding" evidence="4">
    <location>
        <begin position="100"/>
        <end position="269"/>
    </location>
</feature>
<reference evidence="5 6" key="1">
    <citation type="submission" date="2016-07" db="EMBL/GenBank/DDBJ databases">
        <title>Pervasive Adenine N6-methylation of Active Genes in Fungi.</title>
        <authorList>
            <consortium name="DOE Joint Genome Institute"/>
            <person name="Mondo S.J."/>
            <person name="Dannebaum R.O."/>
            <person name="Kuo R.C."/>
            <person name="Labutti K."/>
            <person name="Haridas S."/>
            <person name="Kuo A."/>
            <person name="Salamov A."/>
            <person name="Ahrendt S.R."/>
            <person name="Lipzen A."/>
            <person name="Sullivan W."/>
            <person name="Andreopoulos W.B."/>
            <person name="Clum A."/>
            <person name="Lindquist E."/>
            <person name="Daum C."/>
            <person name="Ramamoorthy G.K."/>
            <person name="Gryganskyi A."/>
            <person name="Culley D."/>
            <person name="Magnuson J.K."/>
            <person name="James T.Y."/>
            <person name="O'Malley M.A."/>
            <person name="Stajich J.E."/>
            <person name="Spatafora J.W."/>
            <person name="Visel A."/>
            <person name="Grigoriev I.V."/>
        </authorList>
    </citation>
    <scope>NUCLEOTIDE SEQUENCE [LARGE SCALE GENOMIC DNA]</scope>
    <source>
        <strain evidence="5 6">JEL800</strain>
    </source>
</reference>
<dbReference type="InterPro" id="IPR006140">
    <property type="entry name" value="D-isomer_DH_NAD-bd"/>
</dbReference>
<dbReference type="InterPro" id="IPR029753">
    <property type="entry name" value="D-isomer_DH_CS"/>
</dbReference>
<dbReference type="SUPFAM" id="SSF51735">
    <property type="entry name" value="NAD(P)-binding Rossmann-fold domains"/>
    <property type="match status" value="1"/>
</dbReference>
<accession>A0A1Y2CPV3</accession>